<feature type="domain" description="Methyltransferase type 11" evidence="1">
    <location>
        <begin position="46"/>
        <end position="139"/>
    </location>
</feature>
<accession>A0A1I7D2W9</accession>
<dbReference type="Proteomes" id="UP000199546">
    <property type="component" value="Unassembled WGS sequence"/>
</dbReference>
<dbReference type="PANTHER" id="PTHR42912">
    <property type="entry name" value="METHYLTRANSFERASE"/>
    <property type="match status" value="1"/>
</dbReference>
<dbReference type="InterPro" id="IPR050508">
    <property type="entry name" value="Methyltransf_Superfamily"/>
</dbReference>
<dbReference type="STRING" id="1296565.SAMN05660657_05225"/>
<dbReference type="SUPFAM" id="SSF53335">
    <property type="entry name" value="S-adenosyl-L-methionine-dependent methyltransferases"/>
    <property type="match status" value="1"/>
</dbReference>
<dbReference type="InterPro" id="IPR013216">
    <property type="entry name" value="Methyltransf_11"/>
</dbReference>
<evidence type="ECO:0000313" key="2">
    <source>
        <dbReference type="EMBL" id="SFU05956.1"/>
    </source>
</evidence>
<keyword evidence="2" id="KW-0489">Methyltransferase</keyword>
<dbReference type="OrthoDB" id="3763870at2"/>
<dbReference type="PANTHER" id="PTHR42912:SF80">
    <property type="entry name" value="METHYLTRANSFERASE DOMAIN-CONTAINING PROTEIN"/>
    <property type="match status" value="1"/>
</dbReference>
<dbReference type="GO" id="GO:0032259">
    <property type="term" value="P:methylation"/>
    <property type="evidence" value="ECO:0007669"/>
    <property type="project" value="UniProtKB-KW"/>
</dbReference>
<dbReference type="InterPro" id="IPR029063">
    <property type="entry name" value="SAM-dependent_MTases_sf"/>
</dbReference>
<protein>
    <submittedName>
        <fullName evidence="2">Methyltransferase domain-containing protein</fullName>
    </submittedName>
</protein>
<dbReference type="CDD" id="cd02440">
    <property type="entry name" value="AdoMet_MTases"/>
    <property type="match status" value="1"/>
</dbReference>
<evidence type="ECO:0000259" key="1">
    <source>
        <dbReference type="Pfam" id="PF08241"/>
    </source>
</evidence>
<reference evidence="3" key="1">
    <citation type="submission" date="2016-10" db="EMBL/GenBank/DDBJ databases">
        <authorList>
            <person name="Varghese N."/>
            <person name="Submissions S."/>
        </authorList>
    </citation>
    <scope>NUCLEOTIDE SEQUENCE [LARGE SCALE GENOMIC DNA]</scope>
    <source>
        <strain evidence="3">DSM 46136</strain>
    </source>
</reference>
<dbReference type="GO" id="GO:0008757">
    <property type="term" value="F:S-adenosylmethionine-dependent methyltransferase activity"/>
    <property type="evidence" value="ECO:0007669"/>
    <property type="project" value="InterPro"/>
</dbReference>
<evidence type="ECO:0000313" key="3">
    <source>
        <dbReference type="Proteomes" id="UP000199546"/>
    </source>
</evidence>
<dbReference type="EMBL" id="FPBA01000032">
    <property type="protein sequence ID" value="SFU05956.1"/>
    <property type="molecule type" value="Genomic_DNA"/>
</dbReference>
<organism evidence="2 3">
    <name type="scientific">Geodermatophilus amargosae</name>
    <dbReference type="NCBI Taxonomy" id="1296565"/>
    <lineage>
        <taxon>Bacteria</taxon>
        <taxon>Bacillati</taxon>
        <taxon>Actinomycetota</taxon>
        <taxon>Actinomycetes</taxon>
        <taxon>Geodermatophilales</taxon>
        <taxon>Geodermatophilaceae</taxon>
        <taxon>Geodermatophilus</taxon>
    </lineage>
</organism>
<keyword evidence="2" id="KW-0808">Transferase</keyword>
<dbReference type="RefSeq" id="WP_093584291.1">
    <property type="nucleotide sequence ID" value="NZ_FPBA01000032.1"/>
</dbReference>
<proteinExistence type="predicted"/>
<dbReference type="Pfam" id="PF08241">
    <property type="entry name" value="Methyltransf_11"/>
    <property type="match status" value="1"/>
</dbReference>
<dbReference type="Gene3D" id="3.40.50.150">
    <property type="entry name" value="Vaccinia Virus protein VP39"/>
    <property type="match status" value="1"/>
</dbReference>
<dbReference type="AlphaFoldDB" id="A0A1I7D2W9"/>
<gene>
    <name evidence="2" type="ORF">SAMN05660657_05225</name>
</gene>
<name>A0A1I7D2W9_9ACTN</name>
<sequence length="271" mass="28872">MTERESWQVSGAAAEVYERCFVPAIFGQWAPRVVDAAGVSSADRVLDVGCGTGILARAAADRVAAEAQVTGLDVNEGMLAVARRIRPGVGWRQGDAAALPFPDDSFDVVMSQFALMFFPDRVAALREMRRVLKPDGRLAVAVWGPLERATGYVVLTGIAERRCGRAAADVLTAPFVLGDHDALVGVFHAAGIGDVSVELRPGTVSFPAVDVFVETEVRGSPLETLLDEEGYEGLLAEARDALRPFCADDGRVTMPLDAYVVTARGQAAIVR</sequence>
<keyword evidence="3" id="KW-1185">Reference proteome</keyword>